<proteinExistence type="predicted"/>
<dbReference type="NCBIfam" id="TIGR03223">
    <property type="entry name" value="Phn_opern_protn"/>
    <property type="match status" value="1"/>
</dbReference>
<accession>A0ABZ2TB70</accession>
<organism evidence="1 2">
    <name type="scientific">Roseovarius rhodophyticola</name>
    <dbReference type="NCBI Taxonomy" id="3080827"/>
    <lineage>
        <taxon>Bacteria</taxon>
        <taxon>Pseudomonadati</taxon>
        <taxon>Pseudomonadota</taxon>
        <taxon>Alphaproteobacteria</taxon>
        <taxon>Rhodobacterales</taxon>
        <taxon>Roseobacteraceae</taxon>
        <taxon>Roseovarius</taxon>
    </lineage>
</organism>
<reference evidence="1 2" key="1">
    <citation type="submission" date="2024-02" db="EMBL/GenBank/DDBJ databases">
        <title>Roseovarius strain W115 nov., isolated from a marine algae.</title>
        <authorList>
            <person name="Lee M.W."/>
            <person name="Lee J.K."/>
            <person name="Kim J.M."/>
            <person name="Choi D.G."/>
            <person name="Baek J.H."/>
            <person name="Bayburt H."/>
            <person name="Jung J.J."/>
            <person name="Han D.M."/>
            <person name="Jeon C.O."/>
        </authorList>
    </citation>
    <scope>NUCLEOTIDE SEQUENCE [LARGE SCALE GENOMIC DNA]</scope>
    <source>
        <strain evidence="1 2">W115</strain>
    </source>
</reference>
<gene>
    <name evidence="1" type="ORF">RZS32_010735</name>
</gene>
<evidence type="ECO:0000313" key="2">
    <source>
        <dbReference type="Proteomes" id="UP001281305"/>
    </source>
</evidence>
<sequence length="228" mass="25220">MNFIRYAIYFTPAPGPLATFGAGWLGWDILTRQIPRPPSIPELANIRQNITRTPGRYGFHATIKPPFRLAQGQSEADLCAGFEALCAGLKPVKLKGLALARLGRFLALVPEGDTSALGALASHAVRDLDPFRAPLTDAEIAKRRANNLNAEQDALLPRWGYPYVMDAFRFHMTLTEKMPKTQAKSVQDILESHVMPHVPRPFDVDALSLVGEDTQGRFHLIQRLALQG</sequence>
<dbReference type="Gene3D" id="3.90.1140.10">
    <property type="entry name" value="Cyclic phosphodiesterase"/>
    <property type="match status" value="1"/>
</dbReference>
<dbReference type="Proteomes" id="UP001281305">
    <property type="component" value="Chromosome"/>
</dbReference>
<dbReference type="InterPro" id="IPR009389">
    <property type="entry name" value="DUF1045"/>
</dbReference>
<dbReference type="PIRSF" id="PIRSF033328">
    <property type="entry name" value="Phest_Mll4975"/>
    <property type="match status" value="1"/>
</dbReference>
<dbReference type="EMBL" id="CP146606">
    <property type="protein sequence ID" value="WYK16904.1"/>
    <property type="molecule type" value="Genomic_DNA"/>
</dbReference>
<keyword evidence="2" id="KW-1185">Reference proteome</keyword>
<dbReference type="Pfam" id="PF06299">
    <property type="entry name" value="DUF1045"/>
    <property type="match status" value="1"/>
</dbReference>
<name>A0ABZ2TB70_9RHOB</name>
<evidence type="ECO:0000313" key="1">
    <source>
        <dbReference type="EMBL" id="WYK16904.1"/>
    </source>
</evidence>
<dbReference type="RefSeq" id="WP_317056973.1">
    <property type="nucleotide sequence ID" value="NZ_CP146606.1"/>
</dbReference>
<protein>
    <submittedName>
        <fullName evidence="1">DUF1045 domain-containing protein</fullName>
    </submittedName>
</protein>